<proteinExistence type="predicted"/>
<feature type="compositionally biased region" description="Basic and acidic residues" evidence="1">
    <location>
        <begin position="283"/>
        <end position="301"/>
    </location>
</feature>
<feature type="region of interest" description="Disordered" evidence="1">
    <location>
        <begin position="607"/>
        <end position="641"/>
    </location>
</feature>
<feature type="compositionally biased region" description="Basic and acidic residues" evidence="1">
    <location>
        <begin position="631"/>
        <end position="641"/>
    </location>
</feature>
<name>A0A6N2KPD8_SALVM</name>
<feature type="region of interest" description="Disordered" evidence="1">
    <location>
        <begin position="409"/>
        <end position="440"/>
    </location>
</feature>
<feature type="compositionally biased region" description="Basic and acidic residues" evidence="1">
    <location>
        <begin position="108"/>
        <end position="135"/>
    </location>
</feature>
<protein>
    <recommendedName>
        <fullName evidence="3">SAP domain-containing protein</fullName>
    </recommendedName>
</protein>
<feature type="compositionally biased region" description="Polar residues" evidence="1">
    <location>
        <begin position="1376"/>
        <end position="1406"/>
    </location>
</feature>
<dbReference type="EMBL" id="CAADRP010000557">
    <property type="protein sequence ID" value="VFU29506.1"/>
    <property type="molecule type" value="Genomic_DNA"/>
</dbReference>
<feature type="region of interest" description="Disordered" evidence="1">
    <location>
        <begin position="988"/>
        <end position="1008"/>
    </location>
</feature>
<organism evidence="2">
    <name type="scientific">Salix viminalis</name>
    <name type="common">Common osier</name>
    <name type="synonym">Basket willow</name>
    <dbReference type="NCBI Taxonomy" id="40686"/>
    <lineage>
        <taxon>Eukaryota</taxon>
        <taxon>Viridiplantae</taxon>
        <taxon>Streptophyta</taxon>
        <taxon>Embryophyta</taxon>
        <taxon>Tracheophyta</taxon>
        <taxon>Spermatophyta</taxon>
        <taxon>Magnoliopsida</taxon>
        <taxon>eudicotyledons</taxon>
        <taxon>Gunneridae</taxon>
        <taxon>Pentapetalae</taxon>
        <taxon>rosids</taxon>
        <taxon>fabids</taxon>
        <taxon>Malpighiales</taxon>
        <taxon>Salicaceae</taxon>
        <taxon>Saliceae</taxon>
        <taxon>Salix</taxon>
    </lineage>
</organism>
<feature type="region of interest" description="Disordered" evidence="1">
    <location>
        <begin position="322"/>
        <end position="348"/>
    </location>
</feature>
<feature type="compositionally biased region" description="Basic and acidic residues" evidence="1">
    <location>
        <begin position="993"/>
        <end position="1005"/>
    </location>
</feature>
<feature type="compositionally biased region" description="Basic residues" evidence="1">
    <location>
        <begin position="424"/>
        <end position="433"/>
    </location>
</feature>
<accession>A0A6N2KPD8</accession>
<evidence type="ECO:0008006" key="3">
    <source>
        <dbReference type="Google" id="ProtNLM"/>
    </source>
</evidence>
<gene>
    <name evidence="2" type="ORF">SVIM_LOCUS108279</name>
</gene>
<feature type="region of interest" description="Disordered" evidence="1">
    <location>
        <begin position="94"/>
        <end position="309"/>
    </location>
</feature>
<reference evidence="2" key="1">
    <citation type="submission" date="2019-03" db="EMBL/GenBank/DDBJ databases">
        <authorList>
            <person name="Mank J."/>
            <person name="Almeida P."/>
        </authorList>
    </citation>
    <scope>NUCLEOTIDE SEQUENCE</scope>
    <source>
        <strain evidence="2">78183</strain>
    </source>
</reference>
<feature type="region of interest" description="Disordered" evidence="1">
    <location>
        <begin position="1370"/>
        <end position="1406"/>
    </location>
</feature>
<evidence type="ECO:0000256" key="1">
    <source>
        <dbReference type="SAM" id="MobiDB-lite"/>
    </source>
</evidence>
<sequence>MEEAEMDFHGMKRKRLQELCKKHGILANKSNAEMADLLTLTLKGIENPKEQGQGEVQKESDSMKVTKISKNVTFRRDVEIREYEPSVCKGRKSMVNYGKASGSTPKSRNREQRTVERNVDEIVGKKRGRGGEKKGSVGVENVDVSDNSRPPVITKEGDVQLVKGGDKSSRRRLRSREVVIEENVEGGEGDLVVSRKSSKLGESRKRGNSYGFRSSDEVSEENASAKDDAKPASAPSGSRRNDRKNESTSLSSVEFGKTESFGRITRLRAKLAENTSVTANKAETAKAQDEYEKAPRTEEGSGRSAWGRKSFVPRKESVVEILSEEGDESAKGGGRSRRNNRKKEGTSLSRGYFCKTEIVGRTTRSRSMLEENASSVTANKAETIEDESQKVMKPSSAMGRKSFVPRKESVAEILPEEGDESVKGGRRSRRNNRKKEGTSLSRGYFCKTEIGGRRSRRNNRKKEGTSLSRGYFCKTEIVGRTTRSRSKLEENASSVTANKAETIEDECQKVLHLEEPLKDFGRYALRRKSVVPQKGVAVETVSEEGLESVKDARRSKRNMVEATDSKHAVQVVTRRRTRFGAQVTVESADEITEVNKEHNKAVQLEESCNAQDRNASRQKKSQKGQVESEGSDAKTETIKQSRSADLKFVNKVEDSGQFSGEIEKAPVPIGHLAGSRSNTLVLSPTFSTVELGIGEAVGMVGSLKRKCSPTLENGSSSVGDGKPSRELTQRACRGNLVGSTVPGIVQKKQHGISAFQVMVEEAINEETQIEDIGLTMPEANGEKPNFSLSCSKEVFKNSDKKGSESKTSEMRTNISEVVAVCSNIQEGVDTKTNLQETPSPTSTSLVLSAFASQETPENASQPIVLNEEADNVAGDMEKLAVDAILEVGVDYPCSRSMEGEADLGNDNSDEHGQTELQANASDMFPLANRFSSANQSDFPGLENGLERKELGKDMHVESVDVNDCSTKVVDKTSALESDFCDLENTGQKIGTNKNEHEEASCDDRPSPAAGEKMVSFITETNLQEDGDILLPQAAEENQNFFSEVNSGNVFLVSRGTCTHELLHGEETCLSAPEKDTDEGENGSAAIVPIQFTGIGKQRLPFYACDFSEGRKIQHHDEKSTANINSSCKDAKHVLEEENEAAADALPQSSLQDRKEVTFATTTDICVVETTGENEVTTHSHNGKVSTGVNSSPMLFEKLGGYKEMNATRNCSIDASIDVPVSKYHEAVMDMESARNMDGESGAEQCEIREEESGCAVEIVHGDGNVCQKACSEVASGLTQLISKEMEGFEGKTFEMIMGRSSDFHISSNELASGKNTATYQCDQVVRKETVAGALLFELCDHSSGDEVAGNADASLTPTIYKKLENFGEKKAGSGGNTSKSIEGNDTWADQETISGGSDSNADTFTQGMDDRLDEEKTAEVSDGDLYDHISEYGEADVKESLNMTAEKLDTSDTQNEGTAQPNCTEGLGNLFSDYGGEFLKINDAGLNTSAEIASADREGIDETSDGVMGSELELGVEAGKFDDLKDVNPLELERSVSVVLENRISMDVRAAFNVEKVKDDSKLNQSNVDDEKEYSIVAPPEVTPKGIGEHPVEEGLLHASNDDCSAASNDAIKNIKADRAGSVSVIAMKKSCFEKTEGYTKWNERAPISPQNPKSSGKKAKKSSLEQKLFAESSSGICGMGSSTDAVSELNVLSSHGEKYKSHPGSKSIGNEAGVKVMASNDRVTNQVSPELLTGSDASALFTNWEVNLIQGNGEQDQVEESNGEALKDNLTSKDSEHTVWVKRNVEVLFTSREVNLILGNGEQDQVEESDGVASEDNLISNDPLIEHAANTSISNNTLDDAPRDLKLHKIYYSEIQDTCEIGSGAIDKVSSGAAAKMGILEEVGIGGTSQTVILAEASQEMAESPLQERFLSCSKSEENLSPDTSCGLPEINPGASVVQQNGPESYEGEFVPQLYCKDMSSHGGEETTCDYRGSNPTEQGEFHEGDFEVLIAQNVGAEEVREALATDDTSLETNPSDPQEVAIEQSNEQPDAINESLIMAGLDFPSQNQQSCGCHLRGDCIHALKERESHFIETEATNCLHQLDDGVFSEKIVDFGNGFVTSPFKRQRDVDSSTGTSVSASQHHIAENDDWELNLFFEENEQDENQTSGARFLHTNLRNEGAWKVEENIAVTEQAAIQVDEKQHCELRRVMDEQIEEEKHTHFSVSDVEGSKKQDCAPLEIDSIQERVSCENRQNKYVTEHSYDSKEKEILIDVNEVNGYHDVVSSEQMGERNSSYLKQYNSESLGVEDNGVVENLSPNVSSKPNTSILDQSSEIINSNSSQDIAVRDDQMPQKTVSCDREEETHSSDATQLTTSLVRRTTSKTGFVQATPQKMVTYTDMKENLAGMKRGAPW</sequence>
<feature type="region of interest" description="Disordered" evidence="1">
    <location>
        <begin position="1644"/>
        <end position="1666"/>
    </location>
</feature>
<evidence type="ECO:0000313" key="2">
    <source>
        <dbReference type="EMBL" id="VFU29506.1"/>
    </source>
</evidence>